<dbReference type="InterPro" id="IPR033116">
    <property type="entry name" value="TRYPSIN_SER"/>
</dbReference>
<dbReference type="SUPFAM" id="SSF50494">
    <property type="entry name" value="Trypsin-like serine proteases"/>
    <property type="match status" value="1"/>
</dbReference>
<accession>A0AA35L762</accession>
<protein>
    <submittedName>
        <fullName evidence="10">Serine protease 33-like</fullName>
    </submittedName>
</protein>
<dbReference type="GO" id="GO:0035821">
    <property type="term" value="P:modulation of process of another organism"/>
    <property type="evidence" value="ECO:0007669"/>
    <property type="project" value="UniProtKB-ARBA"/>
</dbReference>
<keyword evidence="7" id="KW-0325">Glycoprotein</keyword>
<evidence type="ECO:0000313" key="10">
    <source>
        <dbReference type="EMBL" id="CAI5790576.1"/>
    </source>
</evidence>
<dbReference type="AlphaFoldDB" id="A0AA35L762"/>
<dbReference type="FunFam" id="2.40.10.10:FF:000039">
    <property type="entry name" value="Brain-specific serine protease 4"/>
    <property type="match status" value="1"/>
</dbReference>
<comment type="similarity">
    <text evidence="1">Belongs to the peptidase S1 family. Snake venom subfamily.</text>
</comment>
<evidence type="ECO:0000256" key="5">
    <source>
        <dbReference type="ARBA" id="ARBA00022825"/>
    </source>
</evidence>
<evidence type="ECO:0000259" key="9">
    <source>
        <dbReference type="PROSITE" id="PS50240"/>
    </source>
</evidence>
<evidence type="ECO:0000256" key="7">
    <source>
        <dbReference type="ARBA" id="ARBA00023180"/>
    </source>
</evidence>
<dbReference type="InterPro" id="IPR043504">
    <property type="entry name" value="Peptidase_S1_PA_chymotrypsin"/>
</dbReference>
<evidence type="ECO:0000256" key="4">
    <source>
        <dbReference type="ARBA" id="ARBA00022801"/>
    </source>
</evidence>
<gene>
    <name evidence="10" type="ORF">PODLI_1B002461</name>
</gene>
<name>A0AA35L762_9SAUR</name>
<dbReference type="Pfam" id="PF00089">
    <property type="entry name" value="Trypsin"/>
    <property type="match status" value="1"/>
</dbReference>
<sequence>MLRRSPDSPPARWPLCPWPHCGHRDGLELGMPAGPVPGAWENWPRKERCRRWLPTAVCGQPVLSDRIVGGQASQIGAWPWQVSVGWKGRHFCSGSLVAQQWVVSAAHCFRLNPFSDITVTLGAYQLANRSSKSQTVPVAQVIRNTAFNGTGTRGDIALLRLQRPMNYTPYFLPVCVPFPSAVFPEGMACFVTGWGNIGFDEPLPFPQTLQQVQVSLIDVDRCNEMYNVPPTGSNSVKDTMICAGYKEGGKDACLGDSGGPLVCAQNDSWFLVGIVSWGQGCALPYRPGVYTRVTSYGDWLQRYVPGLRFGIVPIALEGGGNHFKLFTSTPLVTFSLSLLLPFLQWEFLR</sequence>
<evidence type="ECO:0000256" key="3">
    <source>
        <dbReference type="ARBA" id="ARBA00022729"/>
    </source>
</evidence>
<feature type="domain" description="Peptidase S1" evidence="9">
    <location>
        <begin position="67"/>
        <end position="305"/>
    </location>
</feature>
<dbReference type="InterPro" id="IPR001254">
    <property type="entry name" value="Trypsin_dom"/>
</dbReference>
<dbReference type="GO" id="GO:0004252">
    <property type="term" value="F:serine-type endopeptidase activity"/>
    <property type="evidence" value="ECO:0007669"/>
    <property type="project" value="InterPro"/>
</dbReference>
<dbReference type="PROSITE" id="PS00135">
    <property type="entry name" value="TRYPSIN_SER"/>
    <property type="match status" value="1"/>
</dbReference>
<keyword evidence="11" id="KW-1185">Reference proteome</keyword>
<evidence type="ECO:0000256" key="2">
    <source>
        <dbReference type="ARBA" id="ARBA00022670"/>
    </source>
</evidence>
<dbReference type="PANTHER" id="PTHR24253:SF144">
    <property type="entry name" value="CHYMOTRYPSIN-LIKE PROTEASE CTRL-1-RELATED"/>
    <property type="match status" value="1"/>
</dbReference>
<evidence type="ECO:0000313" key="11">
    <source>
        <dbReference type="Proteomes" id="UP001178461"/>
    </source>
</evidence>
<reference evidence="10" key="1">
    <citation type="submission" date="2022-12" db="EMBL/GenBank/DDBJ databases">
        <authorList>
            <person name="Alioto T."/>
            <person name="Alioto T."/>
            <person name="Gomez Garrido J."/>
        </authorList>
    </citation>
    <scope>NUCLEOTIDE SEQUENCE</scope>
</reference>
<dbReference type="InterPro" id="IPR001314">
    <property type="entry name" value="Peptidase_S1A"/>
</dbReference>
<dbReference type="SMART" id="SM00020">
    <property type="entry name" value="Tryp_SPc"/>
    <property type="match status" value="1"/>
</dbReference>
<evidence type="ECO:0000256" key="1">
    <source>
        <dbReference type="ARBA" id="ARBA00009228"/>
    </source>
</evidence>
<dbReference type="GO" id="GO:0006508">
    <property type="term" value="P:proteolysis"/>
    <property type="evidence" value="ECO:0007669"/>
    <property type="project" value="UniProtKB-KW"/>
</dbReference>
<dbReference type="GO" id="GO:0005576">
    <property type="term" value="C:extracellular region"/>
    <property type="evidence" value="ECO:0007669"/>
    <property type="project" value="UniProtKB-ARBA"/>
</dbReference>
<organism evidence="10 11">
    <name type="scientific">Podarcis lilfordi</name>
    <name type="common">Lilford's wall lizard</name>
    <dbReference type="NCBI Taxonomy" id="74358"/>
    <lineage>
        <taxon>Eukaryota</taxon>
        <taxon>Metazoa</taxon>
        <taxon>Chordata</taxon>
        <taxon>Craniata</taxon>
        <taxon>Vertebrata</taxon>
        <taxon>Euteleostomi</taxon>
        <taxon>Lepidosauria</taxon>
        <taxon>Squamata</taxon>
        <taxon>Bifurcata</taxon>
        <taxon>Unidentata</taxon>
        <taxon>Episquamata</taxon>
        <taxon>Laterata</taxon>
        <taxon>Lacertibaenia</taxon>
        <taxon>Lacertidae</taxon>
        <taxon>Podarcis</taxon>
    </lineage>
</organism>
<keyword evidence="2 8" id="KW-0645">Protease</keyword>
<keyword evidence="6" id="KW-1015">Disulfide bond</keyword>
<dbReference type="Proteomes" id="UP001178461">
    <property type="component" value="Chromosome 13"/>
</dbReference>
<keyword evidence="3" id="KW-0732">Signal</keyword>
<keyword evidence="4 8" id="KW-0378">Hydrolase</keyword>
<dbReference type="InterPro" id="IPR009003">
    <property type="entry name" value="Peptidase_S1_PA"/>
</dbReference>
<keyword evidence="5 8" id="KW-0720">Serine protease</keyword>
<proteinExistence type="inferred from homology"/>
<evidence type="ECO:0000256" key="8">
    <source>
        <dbReference type="RuleBase" id="RU363034"/>
    </source>
</evidence>
<dbReference type="PANTHER" id="PTHR24253">
    <property type="entry name" value="TRANSMEMBRANE PROTEASE SERINE"/>
    <property type="match status" value="1"/>
</dbReference>
<dbReference type="PROSITE" id="PS00134">
    <property type="entry name" value="TRYPSIN_HIS"/>
    <property type="match status" value="1"/>
</dbReference>
<dbReference type="EMBL" id="OX395138">
    <property type="protein sequence ID" value="CAI5790576.1"/>
    <property type="molecule type" value="Genomic_DNA"/>
</dbReference>
<dbReference type="PRINTS" id="PR00722">
    <property type="entry name" value="CHYMOTRYPSIN"/>
</dbReference>
<evidence type="ECO:0000256" key="6">
    <source>
        <dbReference type="ARBA" id="ARBA00023157"/>
    </source>
</evidence>
<dbReference type="InterPro" id="IPR018114">
    <property type="entry name" value="TRYPSIN_HIS"/>
</dbReference>
<dbReference type="CDD" id="cd00190">
    <property type="entry name" value="Tryp_SPc"/>
    <property type="match status" value="1"/>
</dbReference>
<dbReference type="Gene3D" id="2.40.10.10">
    <property type="entry name" value="Trypsin-like serine proteases"/>
    <property type="match status" value="1"/>
</dbReference>
<dbReference type="PROSITE" id="PS50240">
    <property type="entry name" value="TRYPSIN_DOM"/>
    <property type="match status" value="1"/>
</dbReference>